<proteinExistence type="predicted"/>
<protein>
    <submittedName>
        <fullName evidence="6">LacI family transcriptional regulator</fullName>
    </submittedName>
</protein>
<dbReference type="InterPro" id="IPR028082">
    <property type="entry name" value="Peripla_BP_I"/>
</dbReference>
<dbReference type="PANTHER" id="PTHR30146">
    <property type="entry name" value="LACI-RELATED TRANSCRIPTIONAL REPRESSOR"/>
    <property type="match status" value="1"/>
</dbReference>
<dbReference type="PANTHER" id="PTHR30146:SF109">
    <property type="entry name" value="HTH-TYPE TRANSCRIPTIONAL REGULATOR GALS"/>
    <property type="match status" value="1"/>
</dbReference>
<dbReference type="CDD" id="cd06267">
    <property type="entry name" value="PBP1_LacI_sugar_binding-like"/>
    <property type="match status" value="1"/>
</dbReference>
<dbReference type="InParanoid" id="A0A420XUF7"/>
<feature type="region of interest" description="Disordered" evidence="4">
    <location>
        <begin position="316"/>
        <end position="339"/>
    </location>
</feature>
<dbReference type="OrthoDB" id="3595338at2"/>
<keyword evidence="1" id="KW-0805">Transcription regulation</keyword>
<accession>A0A420XUF7</accession>
<dbReference type="Gene3D" id="3.40.50.2300">
    <property type="match status" value="2"/>
</dbReference>
<dbReference type="PROSITE" id="PS50932">
    <property type="entry name" value="HTH_LACI_2"/>
    <property type="match status" value="1"/>
</dbReference>
<dbReference type="Pfam" id="PF13377">
    <property type="entry name" value="Peripla_BP_3"/>
    <property type="match status" value="1"/>
</dbReference>
<dbReference type="CDD" id="cd01392">
    <property type="entry name" value="HTH_LacI"/>
    <property type="match status" value="1"/>
</dbReference>
<organism evidence="6 7">
    <name type="scientific">Motilibacter peucedani</name>
    <dbReference type="NCBI Taxonomy" id="598650"/>
    <lineage>
        <taxon>Bacteria</taxon>
        <taxon>Bacillati</taxon>
        <taxon>Actinomycetota</taxon>
        <taxon>Actinomycetes</taxon>
        <taxon>Motilibacterales</taxon>
        <taxon>Motilibacteraceae</taxon>
        <taxon>Motilibacter</taxon>
    </lineage>
</organism>
<name>A0A420XUF7_9ACTN</name>
<dbReference type="InterPro" id="IPR046335">
    <property type="entry name" value="LacI/GalR-like_sensor"/>
</dbReference>
<evidence type="ECO:0000256" key="3">
    <source>
        <dbReference type="ARBA" id="ARBA00023163"/>
    </source>
</evidence>
<evidence type="ECO:0000259" key="5">
    <source>
        <dbReference type="PROSITE" id="PS50932"/>
    </source>
</evidence>
<reference evidence="6 7" key="1">
    <citation type="submission" date="2018-10" db="EMBL/GenBank/DDBJ databases">
        <title>Genomic Encyclopedia of Archaeal and Bacterial Type Strains, Phase II (KMG-II): from individual species to whole genera.</title>
        <authorList>
            <person name="Goeker M."/>
        </authorList>
    </citation>
    <scope>NUCLEOTIDE SEQUENCE [LARGE SCALE GENOMIC DNA]</scope>
    <source>
        <strain evidence="6 7">RP-AC37</strain>
    </source>
</reference>
<evidence type="ECO:0000256" key="4">
    <source>
        <dbReference type="SAM" id="MobiDB-lite"/>
    </source>
</evidence>
<dbReference type="Gene3D" id="1.10.260.40">
    <property type="entry name" value="lambda repressor-like DNA-binding domains"/>
    <property type="match status" value="1"/>
</dbReference>
<dbReference type="SUPFAM" id="SSF47413">
    <property type="entry name" value="lambda repressor-like DNA-binding domains"/>
    <property type="match status" value="1"/>
</dbReference>
<dbReference type="InterPro" id="IPR000843">
    <property type="entry name" value="HTH_LacI"/>
</dbReference>
<dbReference type="InterPro" id="IPR010982">
    <property type="entry name" value="Lambda_DNA-bd_dom_sf"/>
</dbReference>
<evidence type="ECO:0000256" key="2">
    <source>
        <dbReference type="ARBA" id="ARBA00023125"/>
    </source>
</evidence>
<dbReference type="AlphaFoldDB" id="A0A420XUF7"/>
<keyword evidence="7" id="KW-1185">Reference proteome</keyword>
<keyword evidence="2" id="KW-0238">DNA-binding</keyword>
<evidence type="ECO:0000256" key="1">
    <source>
        <dbReference type="ARBA" id="ARBA00023015"/>
    </source>
</evidence>
<comment type="caution">
    <text evidence="6">The sequence shown here is derived from an EMBL/GenBank/DDBJ whole genome shotgun (WGS) entry which is preliminary data.</text>
</comment>
<dbReference type="GO" id="GO:0003700">
    <property type="term" value="F:DNA-binding transcription factor activity"/>
    <property type="evidence" value="ECO:0007669"/>
    <property type="project" value="TreeGrafter"/>
</dbReference>
<feature type="domain" description="HTH lacI-type" evidence="5">
    <location>
        <begin position="1"/>
        <end position="53"/>
    </location>
</feature>
<dbReference type="EMBL" id="RBWV01000009">
    <property type="protein sequence ID" value="RKS80464.1"/>
    <property type="molecule type" value="Genomic_DNA"/>
</dbReference>
<dbReference type="SUPFAM" id="SSF53822">
    <property type="entry name" value="Periplasmic binding protein-like I"/>
    <property type="match status" value="1"/>
</dbReference>
<keyword evidence="3" id="KW-0804">Transcription</keyword>
<sequence>MRDVAREAGVALRTVSRVVNGESNVNAEMAGRVHSTIARLGYRPDERARQLRRGSSQTIGAALRGTGGMWEHTAEHTARAAGFMTLAASTEDDPALYAQVIESLCQRRVDGLMVEPIGAATPYLVAEVEAGLPVVAVDRPLEDVPADSVVSDNAGGIRAAVEHLLARGHREIAYIGDSERIYTGRLRAEAFRSCLQEAGLAVEDASVTTGEAGPEMVADALDRMRRCSAPPTALVTGNNVISWQVLRQLGPAIGELAVFCFDSLENAELLAHPVSTVNQDLEGLGRTAVDLLLARLAEPERERQHIILPVSLSIRASSEVPPPPRARRRRAHKAQAPSS</sequence>
<dbReference type="SMART" id="SM00354">
    <property type="entry name" value="HTH_LACI"/>
    <property type="match status" value="1"/>
</dbReference>
<gene>
    <name evidence="6" type="ORF">CLV35_0896</name>
</gene>
<dbReference type="Pfam" id="PF00356">
    <property type="entry name" value="LacI"/>
    <property type="match status" value="1"/>
</dbReference>
<evidence type="ECO:0000313" key="6">
    <source>
        <dbReference type="EMBL" id="RKS80464.1"/>
    </source>
</evidence>
<dbReference type="Proteomes" id="UP000281955">
    <property type="component" value="Unassembled WGS sequence"/>
</dbReference>
<evidence type="ECO:0000313" key="7">
    <source>
        <dbReference type="Proteomes" id="UP000281955"/>
    </source>
</evidence>
<dbReference type="GO" id="GO:0000976">
    <property type="term" value="F:transcription cis-regulatory region binding"/>
    <property type="evidence" value="ECO:0007669"/>
    <property type="project" value="TreeGrafter"/>
</dbReference>